<dbReference type="InterPro" id="IPR000943">
    <property type="entry name" value="RNA_pol_sigma70"/>
</dbReference>
<evidence type="ECO:0000259" key="1">
    <source>
        <dbReference type="Pfam" id="PF04545"/>
    </source>
</evidence>
<dbReference type="InterPro" id="IPR038087">
    <property type="entry name" value="RNAP_delta_N_dom_sf"/>
</dbReference>
<dbReference type="Proteomes" id="UP000230959">
    <property type="component" value="Unassembled WGS sequence"/>
</dbReference>
<dbReference type="PRINTS" id="PR00046">
    <property type="entry name" value="SIGMA70FCT"/>
</dbReference>
<evidence type="ECO:0000313" key="3">
    <source>
        <dbReference type="Proteomes" id="UP000230959"/>
    </source>
</evidence>
<gene>
    <name evidence="2" type="ORF">COV02_00515</name>
</gene>
<proteinExistence type="predicted"/>
<dbReference type="AlphaFoldDB" id="A0A2M8LB19"/>
<dbReference type="InterPro" id="IPR007630">
    <property type="entry name" value="RNA_pol_sigma70_r4"/>
</dbReference>
<protein>
    <recommendedName>
        <fullName evidence="1">RNA polymerase sigma-70 region 4 domain-containing protein</fullName>
    </recommendedName>
</protein>
<reference evidence="3" key="1">
    <citation type="submission" date="2017-09" db="EMBL/GenBank/DDBJ databases">
        <title>Depth-based differentiation of microbial function through sediment-hosted aquifers and enrichment of novel symbionts in the deep terrestrial subsurface.</title>
        <authorList>
            <person name="Probst A.J."/>
            <person name="Ladd B."/>
            <person name="Jarett J.K."/>
            <person name="Geller-Mcgrath D.E."/>
            <person name="Sieber C.M.K."/>
            <person name="Emerson J.B."/>
            <person name="Anantharaman K."/>
            <person name="Thomas B.C."/>
            <person name="Malmstrom R."/>
            <person name="Stieglmeier M."/>
            <person name="Klingl A."/>
            <person name="Woyke T."/>
            <person name="Ryan C.M."/>
            <person name="Banfield J.F."/>
        </authorList>
    </citation>
    <scope>NUCLEOTIDE SEQUENCE [LARGE SCALE GENOMIC DNA]</scope>
</reference>
<dbReference type="Gene3D" id="1.10.10.1250">
    <property type="entry name" value="RNA polymerase, subunit delta, N-terminal domain"/>
    <property type="match status" value="1"/>
</dbReference>
<dbReference type="Pfam" id="PF04545">
    <property type="entry name" value="Sigma70_r4"/>
    <property type="match status" value="1"/>
</dbReference>
<dbReference type="SUPFAM" id="SSF88659">
    <property type="entry name" value="Sigma3 and sigma4 domains of RNA polymerase sigma factors"/>
    <property type="match status" value="1"/>
</dbReference>
<dbReference type="GO" id="GO:0006352">
    <property type="term" value="P:DNA-templated transcription initiation"/>
    <property type="evidence" value="ECO:0007669"/>
    <property type="project" value="InterPro"/>
</dbReference>
<dbReference type="GO" id="GO:0003700">
    <property type="term" value="F:DNA-binding transcription factor activity"/>
    <property type="evidence" value="ECO:0007669"/>
    <property type="project" value="InterPro"/>
</dbReference>
<comment type="caution">
    <text evidence="2">The sequence shown here is derived from an EMBL/GenBank/DDBJ whole genome shotgun (WGS) entry which is preliminary data.</text>
</comment>
<organism evidence="2 3">
    <name type="scientific">Candidatus Terrybacteria bacterium CG10_big_fil_rev_8_21_14_0_10_41_10</name>
    <dbReference type="NCBI Taxonomy" id="1975026"/>
    <lineage>
        <taxon>Bacteria</taxon>
        <taxon>Candidatus Terryibacteriota</taxon>
    </lineage>
</organism>
<accession>A0A2M8LB19</accession>
<dbReference type="InterPro" id="IPR036388">
    <property type="entry name" value="WH-like_DNA-bd_sf"/>
</dbReference>
<dbReference type="Gene3D" id="1.10.10.10">
    <property type="entry name" value="Winged helix-like DNA-binding domain superfamily/Winged helix DNA-binding domain"/>
    <property type="match status" value="1"/>
</dbReference>
<sequence>MPILTFEPNKITKQLISCLKDRTADIVIQRFGLAGSESKTLEAIGDKYGITRERIRQIINFSFDLIKNNPVYETYDSVFAELASHLRDKGKIVAEHDILEHLSDKDEEKNHIYFLLSLGDDFTKMKEDEEFHHRWTIDETEAEKVHNLLRVLHGEFDEEKLMTENEILEFLRNKGEKTIGVKIDENTLRSWLSLSKIVGSNALGEWGHRMSANIKPRGVRDLAFLVLRKEGTPMHFQEVSGKIKHYFSREAHPATVHNELIKDKRFVLVGRGLYALGDWGYNYGTVREVIKSILKDSGPITKEDVIKRVLKERYVKENTILVNLQNRSHFKRNKDGKYIVS</sequence>
<dbReference type="InterPro" id="IPR013324">
    <property type="entry name" value="RNA_pol_sigma_r3/r4-like"/>
</dbReference>
<name>A0A2M8LB19_9BACT</name>
<evidence type="ECO:0000313" key="2">
    <source>
        <dbReference type="EMBL" id="PJE73822.1"/>
    </source>
</evidence>
<feature type="domain" description="RNA polymerase sigma-70 region 4" evidence="1">
    <location>
        <begin position="16"/>
        <end position="62"/>
    </location>
</feature>
<dbReference type="EMBL" id="PFER01000009">
    <property type="protein sequence ID" value="PJE73822.1"/>
    <property type="molecule type" value="Genomic_DNA"/>
</dbReference>